<proteinExistence type="inferred from homology"/>
<accession>A0AAN8ZFL9</accession>
<dbReference type="EMBL" id="JBAMMX010000007">
    <property type="protein sequence ID" value="KAK6936271.1"/>
    <property type="molecule type" value="Genomic_DNA"/>
</dbReference>
<comment type="similarity">
    <text evidence="6">Belongs to the Hyccin family.</text>
</comment>
<evidence type="ECO:0000256" key="4">
    <source>
        <dbReference type="ARBA" id="ARBA00022490"/>
    </source>
</evidence>
<comment type="subcellular location">
    <subcellularLocation>
        <location evidence="1">Cell membrane</location>
    </subcellularLocation>
    <subcellularLocation>
        <location evidence="2">Cytoplasm</location>
        <location evidence="2">Cytosol</location>
    </subcellularLocation>
</comment>
<dbReference type="AlphaFoldDB" id="A0AAN8ZFL9"/>
<comment type="caution">
    <text evidence="7">The sequence shown here is derived from an EMBL/GenBank/DDBJ whole genome shotgun (WGS) entry which is preliminary data.</text>
</comment>
<dbReference type="Proteomes" id="UP001370490">
    <property type="component" value="Unassembled WGS sequence"/>
</dbReference>
<dbReference type="GO" id="GO:0072659">
    <property type="term" value="P:protein localization to plasma membrane"/>
    <property type="evidence" value="ECO:0007669"/>
    <property type="project" value="TreeGrafter"/>
</dbReference>
<keyword evidence="5" id="KW-0472">Membrane</keyword>
<dbReference type="InterPro" id="IPR018619">
    <property type="entry name" value="Hyccin"/>
</dbReference>
<evidence type="ECO:0000256" key="2">
    <source>
        <dbReference type="ARBA" id="ARBA00004514"/>
    </source>
</evidence>
<evidence type="ECO:0000313" key="8">
    <source>
        <dbReference type="Proteomes" id="UP001370490"/>
    </source>
</evidence>
<gene>
    <name evidence="7" type="ORF">RJ641_033301</name>
</gene>
<reference evidence="7 8" key="1">
    <citation type="submission" date="2023-12" db="EMBL/GenBank/DDBJ databases">
        <title>A high-quality genome assembly for Dillenia turbinata (Dilleniales).</title>
        <authorList>
            <person name="Chanderbali A."/>
        </authorList>
    </citation>
    <scope>NUCLEOTIDE SEQUENCE [LARGE SCALE GENOMIC DNA]</scope>
    <source>
        <strain evidence="7">LSX21</strain>
        <tissue evidence="7">Leaf</tissue>
    </source>
</reference>
<evidence type="ECO:0000256" key="3">
    <source>
        <dbReference type="ARBA" id="ARBA00022475"/>
    </source>
</evidence>
<dbReference type="GO" id="GO:0005829">
    <property type="term" value="C:cytosol"/>
    <property type="evidence" value="ECO:0007669"/>
    <property type="project" value="UniProtKB-SubCell"/>
</dbReference>
<keyword evidence="3" id="KW-1003">Cell membrane</keyword>
<dbReference type="GO" id="GO:0005886">
    <property type="term" value="C:plasma membrane"/>
    <property type="evidence" value="ECO:0007669"/>
    <property type="project" value="UniProtKB-SubCell"/>
</dbReference>
<keyword evidence="4" id="KW-0963">Cytoplasm</keyword>
<evidence type="ECO:0000313" key="7">
    <source>
        <dbReference type="EMBL" id="KAK6936271.1"/>
    </source>
</evidence>
<dbReference type="PANTHER" id="PTHR31220">
    <property type="entry name" value="HYCCIN RELATED"/>
    <property type="match status" value="1"/>
</dbReference>
<evidence type="ECO:0000256" key="5">
    <source>
        <dbReference type="ARBA" id="ARBA00023136"/>
    </source>
</evidence>
<evidence type="ECO:0000256" key="1">
    <source>
        <dbReference type="ARBA" id="ARBA00004236"/>
    </source>
</evidence>
<dbReference type="PANTHER" id="PTHR31220:SF10">
    <property type="entry name" value="HYCCIN"/>
    <property type="match status" value="1"/>
</dbReference>
<protein>
    <submittedName>
        <fullName evidence="7">Hyccin</fullName>
    </submittedName>
</protein>
<evidence type="ECO:0000256" key="6">
    <source>
        <dbReference type="ARBA" id="ARBA00034482"/>
    </source>
</evidence>
<dbReference type="GO" id="GO:0046854">
    <property type="term" value="P:phosphatidylinositol phosphate biosynthetic process"/>
    <property type="evidence" value="ECO:0007669"/>
    <property type="project" value="TreeGrafter"/>
</dbReference>
<organism evidence="7 8">
    <name type="scientific">Dillenia turbinata</name>
    <dbReference type="NCBI Taxonomy" id="194707"/>
    <lineage>
        <taxon>Eukaryota</taxon>
        <taxon>Viridiplantae</taxon>
        <taxon>Streptophyta</taxon>
        <taxon>Embryophyta</taxon>
        <taxon>Tracheophyta</taxon>
        <taxon>Spermatophyta</taxon>
        <taxon>Magnoliopsida</taxon>
        <taxon>eudicotyledons</taxon>
        <taxon>Gunneridae</taxon>
        <taxon>Pentapetalae</taxon>
        <taxon>Dilleniales</taxon>
        <taxon>Dilleniaceae</taxon>
        <taxon>Dillenia</taxon>
    </lineage>
</organism>
<keyword evidence="8" id="KW-1185">Reference proteome</keyword>
<name>A0AAN8ZFL9_9MAGN</name>
<dbReference type="Pfam" id="PF09790">
    <property type="entry name" value="Hyccin"/>
    <property type="match status" value="1"/>
</dbReference>
<sequence length="349" mass="38189">MLSDTSPESSTASASSGLDSYAKGQIAINSLSIIITTVPNSVSASENPSYSLLHDPEIASQVSSLLRDPNSGAGDNNLCRWLYDTFQSSDPNLQLVVLRYLPIIAGVYLSRVALRRPLAGFEAVLLALYAHETTSRAGQSWTVSVPDLSHPSLYHESRSSTKSNATEQNIAVVSPRLEPYGTVRSTKRARIVGVALELYYSKIIYMPVRSKIEFCEFCETWAGQDGEMYKDGEEVDKGMQQLRIDDAAGSESVEKERDGEKVGRIPLPWELLQPVLRILGHCLLGTGKDKDLFDAACRACRSLYARSLHDINSKAILATGSLLRLAKMSSDSADDFEPPEILNNNAITL</sequence>